<evidence type="ECO:0000256" key="1">
    <source>
        <dbReference type="ARBA" id="ARBA00001971"/>
    </source>
</evidence>
<dbReference type="PRINTS" id="PR00463">
    <property type="entry name" value="EP450I"/>
</dbReference>
<keyword evidence="6 13" id="KW-0479">Metal-binding</keyword>
<dbReference type="GO" id="GO:0042448">
    <property type="term" value="P:progesterone metabolic process"/>
    <property type="evidence" value="ECO:0007669"/>
    <property type="project" value="TreeGrafter"/>
</dbReference>
<keyword evidence="15" id="KW-1133">Transmembrane helix</keyword>
<dbReference type="Gene3D" id="1.10.630.10">
    <property type="entry name" value="Cytochrome P450"/>
    <property type="match status" value="1"/>
</dbReference>
<dbReference type="GeneID" id="136820672"/>
<evidence type="ECO:0000256" key="3">
    <source>
        <dbReference type="ARBA" id="ARBA00004406"/>
    </source>
</evidence>
<evidence type="ECO:0000256" key="10">
    <source>
        <dbReference type="ARBA" id="ARBA00023004"/>
    </source>
</evidence>
<evidence type="ECO:0000256" key="11">
    <source>
        <dbReference type="ARBA" id="ARBA00023033"/>
    </source>
</evidence>
<evidence type="ECO:0000256" key="13">
    <source>
        <dbReference type="PIRSR" id="PIRSR602401-1"/>
    </source>
</evidence>
<name>A0A7M5WJY3_9CNID</name>
<dbReference type="RefSeq" id="XP_066932970.1">
    <property type="nucleotide sequence ID" value="XM_067076869.1"/>
</dbReference>
<dbReference type="Pfam" id="PF00067">
    <property type="entry name" value="p450"/>
    <property type="match status" value="1"/>
</dbReference>
<dbReference type="InterPro" id="IPR036396">
    <property type="entry name" value="Cyt_P450_sf"/>
</dbReference>
<keyword evidence="12 15" id="KW-0472">Membrane</keyword>
<evidence type="ECO:0000256" key="14">
    <source>
        <dbReference type="RuleBase" id="RU000461"/>
    </source>
</evidence>
<keyword evidence="10 13" id="KW-0408">Iron</keyword>
<evidence type="ECO:0000256" key="6">
    <source>
        <dbReference type="ARBA" id="ARBA00022723"/>
    </source>
</evidence>
<dbReference type="GO" id="GO:0005789">
    <property type="term" value="C:endoplasmic reticulum membrane"/>
    <property type="evidence" value="ECO:0007669"/>
    <property type="project" value="UniProtKB-SubCell"/>
</dbReference>
<keyword evidence="8" id="KW-0492">Microsome</keyword>
<dbReference type="SUPFAM" id="SSF48264">
    <property type="entry name" value="Cytochrome P450"/>
    <property type="match status" value="1"/>
</dbReference>
<dbReference type="PANTHER" id="PTHR24289">
    <property type="entry name" value="STEROID 17-ALPHA-HYDROXYLASE/17,20 LYASE"/>
    <property type="match status" value="1"/>
</dbReference>
<sequence>MAVIVPSFIFNLNFFDILLYAFITLIIYTVIVYVEHLIQLKNYPPGPFPVPVLGNVHQIDGRRPQESLQKFGKIYGDVFSISFGMSRVVIVNTIEPMKEALLKKSEDFAGRPQDNYLFKMLTRDFQDVAVGDYNKKWILLRKTMLRGLKTFANHFEKLECKVARETEKCQKRLAKKETNGEPVNLEDEFALIIVGVLYCIMFGEEINENVNEGDLQTILNYMKVFHDAFSHGNLTSVFPLLRFIPIPENQATKKLKDITDDFLKQKYDHHLATLDKEDPKCFLDHLILTAEEINKEGEIQITRDNIELVFGDMMVGGIDTTVVNLLWTILYLLHNPDVHQKALEEIERVVGTGRYPELQDRPSMPYMMSIVNESLRLTSGPFTLPHTTTKATSVGGHNLKKGTPCLFNIWTAHRDEKYWENPNEFKPSRWLDEEGKFNQHLHPSYLPFGLGKRSCVGETTARPELFLILSRLIVSFKISANPNQPLPKTSEEIIASVKYPLPYTVMVEERK</sequence>
<evidence type="ECO:0000256" key="5">
    <source>
        <dbReference type="ARBA" id="ARBA00022617"/>
    </source>
</evidence>
<dbReference type="GO" id="GO:0004508">
    <property type="term" value="F:steroid 17-alpha-monooxygenase activity"/>
    <property type="evidence" value="ECO:0007669"/>
    <property type="project" value="TreeGrafter"/>
</dbReference>
<dbReference type="PRINTS" id="PR00385">
    <property type="entry name" value="P450"/>
</dbReference>
<comment type="similarity">
    <text evidence="4 14">Belongs to the cytochrome P450 family.</text>
</comment>
<dbReference type="PANTHER" id="PTHR24289:SF1">
    <property type="entry name" value="STEROID 17-ALPHA-HYDROXYLASE_17,20 LYASE"/>
    <property type="match status" value="1"/>
</dbReference>
<dbReference type="OrthoDB" id="1055148at2759"/>
<proteinExistence type="inferred from homology"/>
<dbReference type="GO" id="GO:0005506">
    <property type="term" value="F:iron ion binding"/>
    <property type="evidence" value="ECO:0007669"/>
    <property type="project" value="InterPro"/>
</dbReference>
<evidence type="ECO:0000256" key="15">
    <source>
        <dbReference type="SAM" id="Phobius"/>
    </source>
</evidence>
<dbReference type="InterPro" id="IPR001128">
    <property type="entry name" value="Cyt_P450"/>
</dbReference>
<feature type="transmembrane region" description="Helical" evidence="15">
    <location>
        <begin position="12"/>
        <end position="34"/>
    </location>
</feature>
<protein>
    <submittedName>
        <fullName evidence="16">Uncharacterized protein</fullName>
    </submittedName>
</protein>
<dbReference type="InterPro" id="IPR017972">
    <property type="entry name" value="Cyt_P450_CS"/>
</dbReference>
<dbReference type="GO" id="GO:0020037">
    <property type="term" value="F:heme binding"/>
    <property type="evidence" value="ECO:0007669"/>
    <property type="project" value="InterPro"/>
</dbReference>
<evidence type="ECO:0000313" key="17">
    <source>
        <dbReference type="Proteomes" id="UP000594262"/>
    </source>
</evidence>
<evidence type="ECO:0000256" key="12">
    <source>
        <dbReference type="ARBA" id="ARBA00023136"/>
    </source>
</evidence>
<comment type="subcellular location">
    <subcellularLocation>
        <location evidence="3">Endoplasmic reticulum membrane</location>
        <topology evidence="3">Peripheral membrane protein</topology>
    </subcellularLocation>
    <subcellularLocation>
        <location evidence="2">Microsome membrane</location>
        <topology evidence="2">Peripheral membrane protein</topology>
    </subcellularLocation>
</comment>
<reference evidence="16" key="1">
    <citation type="submission" date="2021-01" db="UniProtKB">
        <authorList>
            <consortium name="EnsemblMetazoa"/>
        </authorList>
    </citation>
    <scope>IDENTIFICATION</scope>
</reference>
<dbReference type="GO" id="GO:0042446">
    <property type="term" value="P:hormone biosynthetic process"/>
    <property type="evidence" value="ECO:0007669"/>
    <property type="project" value="TreeGrafter"/>
</dbReference>
<keyword evidence="11 14" id="KW-0503">Monooxygenase</keyword>
<feature type="binding site" description="axial binding residue" evidence="13">
    <location>
        <position position="455"/>
    </location>
    <ligand>
        <name>heme</name>
        <dbReference type="ChEBI" id="CHEBI:30413"/>
    </ligand>
    <ligandPart>
        <name>Fe</name>
        <dbReference type="ChEBI" id="CHEBI:18248"/>
    </ligandPart>
</feature>
<evidence type="ECO:0000256" key="2">
    <source>
        <dbReference type="ARBA" id="ARBA00004174"/>
    </source>
</evidence>
<evidence type="ECO:0000256" key="8">
    <source>
        <dbReference type="ARBA" id="ARBA00022848"/>
    </source>
</evidence>
<keyword evidence="7" id="KW-0256">Endoplasmic reticulum</keyword>
<evidence type="ECO:0000256" key="9">
    <source>
        <dbReference type="ARBA" id="ARBA00023002"/>
    </source>
</evidence>
<keyword evidence="5 13" id="KW-0349">Heme</keyword>
<dbReference type="AlphaFoldDB" id="A0A7M5WJY3"/>
<dbReference type="EnsemblMetazoa" id="CLYHEMT006011.1">
    <property type="protein sequence ID" value="CLYHEMP006011.1"/>
    <property type="gene ID" value="CLYHEMG006011"/>
</dbReference>
<evidence type="ECO:0000256" key="4">
    <source>
        <dbReference type="ARBA" id="ARBA00010617"/>
    </source>
</evidence>
<evidence type="ECO:0000256" key="7">
    <source>
        <dbReference type="ARBA" id="ARBA00022824"/>
    </source>
</evidence>
<keyword evidence="17" id="KW-1185">Reference proteome</keyword>
<accession>A0A7M5WJY3</accession>
<keyword evidence="9 14" id="KW-0560">Oxidoreductase</keyword>
<comment type="cofactor">
    <cofactor evidence="1 13">
        <name>heme</name>
        <dbReference type="ChEBI" id="CHEBI:30413"/>
    </cofactor>
</comment>
<dbReference type="FunFam" id="1.10.630.10:FF:000238">
    <property type="entry name" value="Cytochrome P450 2A6"/>
    <property type="match status" value="1"/>
</dbReference>
<dbReference type="InterPro" id="IPR002401">
    <property type="entry name" value="Cyt_P450_E_grp-I"/>
</dbReference>
<organism evidence="16 17">
    <name type="scientific">Clytia hemisphaerica</name>
    <dbReference type="NCBI Taxonomy" id="252671"/>
    <lineage>
        <taxon>Eukaryota</taxon>
        <taxon>Metazoa</taxon>
        <taxon>Cnidaria</taxon>
        <taxon>Hydrozoa</taxon>
        <taxon>Hydroidolina</taxon>
        <taxon>Leptothecata</taxon>
        <taxon>Obeliida</taxon>
        <taxon>Clytiidae</taxon>
        <taxon>Clytia</taxon>
    </lineage>
</organism>
<keyword evidence="15" id="KW-0812">Transmembrane</keyword>
<dbReference type="Proteomes" id="UP000594262">
    <property type="component" value="Unplaced"/>
</dbReference>
<evidence type="ECO:0000313" key="16">
    <source>
        <dbReference type="EnsemblMetazoa" id="CLYHEMP006011.1"/>
    </source>
</evidence>
<dbReference type="PROSITE" id="PS00086">
    <property type="entry name" value="CYTOCHROME_P450"/>
    <property type="match status" value="1"/>
</dbReference>